<protein>
    <submittedName>
        <fullName evidence="4">16S rRNA (Guanine(966)-N(2))-methyltransferase RsmD</fullName>
    </submittedName>
</protein>
<dbReference type="InterPro" id="IPR029063">
    <property type="entry name" value="SAM-dependent_MTases_sf"/>
</dbReference>
<dbReference type="InterPro" id="IPR004398">
    <property type="entry name" value="RNA_MeTrfase_RsmD"/>
</dbReference>
<evidence type="ECO:0000256" key="1">
    <source>
        <dbReference type="ARBA" id="ARBA00022603"/>
    </source>
</evidence>
<dbReference type="RefSeq" id="WP_344305852.1">
    <property type="nucleotide sequence ID" value="NZ_BAAANO010000001.1"/>
</dbReference>
<sequence>MRIVSGTFRGHPLRTPPGDGTRPTSDRVRESLFASLESLDMLTGTEVLDLFAGSGALGLEALSRGAARATFVEKSAAVCRVIESNVRSLGVAGRAVVRNRAALTAVQGLGDASVDLVFADPPYPLSEADVTALLEALVPKLRDQDSLVVLERSARSPRPELPAGLSVFREKVMGETTLWWLELELDRATSGSAES</sequence>
<proteinExistence type="predicted"/>
<feature type="region of interest" description="Disordered" evidence="3">
    <location>
        <begin position="1"/>
        <end position="25"/>
    </location>
</feature>
<accession>A0ABP5EH51</accession>
<dbReference type="SUPFAM" id="SSF53335">
    <property type="entry name" value="S-adenosyl-L-methionine-dependent methyltransferases"/>
    <property type="match status" value="1"/>
</dbReference>
<dbReference type="Pfam" id="PF03602">
    <property type="entry name" value="Cons_hypoth95"/>
    <property type="match status" value="1"/>
</dbReference>
<name>A0ABP5EH51_9MICO</name>
<evidence type="ECO:0000313" key="4">
    <source>
        <dbReference type="EMBL" id="GAA1997120.1"/>
    </source>
</evidence>
<keyword evidence="5" id="KW-1185">Reference proteome</keyword>
<reference evidence="5" key="1">
    <citation type="journal article" date="2019" name="Int. J. Syst. Evol. Microbiol.">
        <title>The Global Catalogue of Microorganisms (GCM) 10K type strain sequencing project: providing services to taxonomists for standard genome sequencing and annotation.</title>
        <authorList>
            <consortium name="The Broad Institute Genomics Platform"/>
            <consortium name="The Broad Institute Genome Sequencing Center for Infectious Disease"/>
            <person name="Wu L."/>
            <person name="Ma J."/>
        </authorList>
    </citation>
    <scope>NUCLEOTIDE SEQUENCE [LARGE SCALE GENOMIC DNA]</scope>
    <source>
        <strain evidence="5">JCM 14546</strain>
    </source>
</reference>
<dbReference type="InterPro" id="IPR002052">
    <property type="entry name" value="DNA_methylase_N6_adenine_CS"/>
</dbReference>
<organism evidence="4 5">
    <name type="scientific">Brevibacterium samyangense</name>
    <dbReference type="NCBI Taxonomy" id="366888"/>
    <lineage>
        <taxon>Bacteria</taxon>
        <taxon>Bacillati</taxon>
        <taxon>Actinomycetota</taxon>
        <taxon>Actinomycetes</taxon>
        <taxon>Micrococcales</taxon>
        <taxon>Brevibacteriaceae</taxon>
        <taxon>Brevibacterium</taxon>
    </lineage>
</organism>
<dbReference type="Gene3D" id="3.40.50.150">
    <property type="entry name" value="Vaccinia Virus protein VP39"/>
    <property type="match status" value="1"/>
</dbReference>
<evidence type="ECO:0000256" key="3">
    <source>
        <dbReference type="SAM" id="MobiDB-lite"/>
    </source>
</evidence>
<gene>
    <name evidence="4" type="primary">rsmD</name>
    <name evidence="4" type="ORF">GCM10009755_00170</name>
</gene>
<dbReference type="PANTHER" id="PTHR43542">
    <property type="entry name" value="METHYLTRANSFERASE"/>
    <property type="match status" value="1"/>
</dbReference>
<dbReference type="EMBL" id="BAAANO010000001">
    <property type="protein sequence ID" value="GAA1997120.1"/>
    <property type="molecule type" value="Genomic_DNA"/>
</dbReference>
<dbReference type="PROSITE" id="PS00092">
    <property type="entry name" value="N6_MTASE"/>
    <property type="match status" value="1"/>
</dbReference>
<dbReference type="PIRSF" id="PIRSF004553">
    <property type="entry name" value="CHP00095"/>
    <property type="match status" value="1"/>
</dbReference>
<evidence type="ECO:0000256" key="2">
    <source>
        <dbReference type="ARBA" id="ARBA00022679"/>
    </source>
</evidence>
<evidence type="ECO:0000313" key="5">
    <source>
        <dbReference type="Proteomes" id="UP001500755"/>
    </source>
</evidence>
<dbReference type="NCBIfam" id="TIGR00095">
    <property type="entry name" value="16S rRNA (guanine(966)-N(2))-methyltransferase RsmD"/>
    <property type="match status" value="1"/>
</dbReference>
<dbReference type="CDD" id="cd02440">
    <property type="entry name" value="AdoMet_MTases"/>
    <property type="match status" value="1"/>
</dbReference>
<comment type="caution">
    <text evidence="4">The sequence shown here is derived from an EMBL/GenBank/DDBJ whole genome shotgun (WGS) entry which is preliminary data.</text>
</comment>
<keyword evidence="2" id="KW-0808">Transferase</keyword>
<dbReference type="Proteomes" id="UP001500755">
    <property type="component" value="Unassembled WGS sequence"/>
</dbReference>
<dbReference type="PANTHER" id="PTHR43542:SF1">
    <property type="entry name" value="METHYLTRANSFERASE"/>
    <property type="match status" value="1"/>
</dbReference>
<keyword evidence="1" id="KW-0489">Methyltransferase</keyword>